<protein>
    <submittedName>
        <fullName evidence="2">Peptidase C60 sortase A and B</fullName>
    </submittedName>
</protein>
<feature type="non-terminal residue" evidence="2">
    <location>
        <position position="1"/>
    </location>
</feature>
<name>A0A0G0FK68_9BACT</name>
<proteinExistence type="predicted"/>
<comment type="caution">
    <text evidence="2">The sequence shown here is derived from an EMBL/GenBank/DDBJ whole genome shotgun (WGS) entry which is preliminary data.</text>
</comment>
<dbReference type="InterPro" id="IPR005754">
    <property type="entry name" value="Sortase"/>
</dbReference>
<dbReference type="InterPro" id="IPR023365">
    <property type="entry name" value="Sortase_dom-sf"/>
</dbReference>
<keyword evidence="1" id="KW-0378">Hydrolase</keyword>
<dbReference type="AlphaFoldDB" id="A0A0G0FK68"/>
<evidence type="ECO:0000313" key="2">
    <source>
        <dbReference type="EMBL" id="KKP87875.1"/>
    </source>
</evidence>
<dbReference type="SUPFAM" id="SSF63817">
    <property type="entry name" value="Sortase"/>
    <property type="match status" value="1"/>
</dbReference>
<dbReference type="Proteomes" id="UP000034316">
    <property type="component" value="Unassembled WGS sequence"/>
</dbReference>
<accession>A0A0G0FK68</accession>
<dbReference type="Pfam" id="PF04203">
    <property type="entry name" value="Sortase"/>
    <property type="match status" value="1"/>
</dbReference>
<dbReference type="EMBL" id="LBRB01000029">
    <property type="protein sequence ID" value="KKP87875.1"/>
    <property type="molecule type" value="Genomic_DNA"/>
</dbReference>
<dbReference type="GO" id="GO:0016787">
    <property type="term" value="F:hydrolase activity"/>
    <property type="evidence" value="ECO:0007669"/>
    <property type="project" value="UniProtKB-KW"/>
</dbReference>
<evidence type="ECO:0000256" key="1">
    <source>
        <dbReference type="ARBA" id="ARBA00022801"/>
    </source>
</evidence>
<gene>
    <name evidence="2" type="ORF">UR93_C0029G0001</name>
</gene>
<dbReference type="Gene3D" id="2.40.260.10">
    <property type="entry name" value="Sortase"/>
    <property type="match status" value="1"/>
</dbReference>
<dbReference type="InterPro" id="IPR042001">
    <property type="entry name" value="Sortase_F"/>
</dbReference>
<dbReference type="STRING" id="1618333.UR93_C0029G0001"/>
<dbReference type="CDD" id="cd05829">
    <property type="entry name" value="Sortase_F"/>
    <property type="match status" value="1"/>
</dbReference>
<reference evidence="2 3" key="1">
    <citation type="journal article" date="2015" name="Nature">
        <title>rRNA introns, odd ribosomes, and small enigmatic genomes across a large radiation of phyla.</title>
        <authorList>
            <person name="Brown C.T."/>
            <person name="Hug L.A."/>
            <person name="Thomas B.C."/>
            <person name="Sharon I."/>
            <person name="Castelle C.J."/>
            <person name="Singh A."/>
            <person name="Wilkins M.J."/>
            <person name="Williams K.H."/>
            <person name="Banfield J.F."/>
        </authorList>
    </citation>
    <scope>NUCLEOTIDE SEQUENCE [LARGE SCALE GENOMIC DNA]</scope>
</reference>
<sequence length="130" mass="14364">FEKVGILPSGIMDIPKSPDNVSWFEPGIRPGDIGSSVIAGHFGRKNGKGSVFDNIDKLKKGDKLSIEDDKGATINFVVQEIKLYDPKADTSEVFVSSDNRSHLNLITCEGIWNKILIGYPKRLVVFTDKE</sequence>
<evidence type="ECO:0000313" key="3">
    <source>
        <dbReference type="Proteomes" id="UP000034316"/>
    </source>
</evidence>
<organism evidence="2 3">
    <name type="scientific">Berkelbacteria bacterium GW2011_GWA2_35_9</name>
    <dbReference type="NCBI Taxonomy" id="1618333"/>
    <lineage>
        <taxon>Bacteria</taxon>
        <taxon>Candidatus Berkelbacteria</taxon>
    </lineage>
</organism>